<feature type="compositionally biased region" description="Basic and acidic residues" evidence="1">
    <location>
        <begin position="82"/>
        <end position="96"/>
    </location>
</feature>
<dbReference type="GeneID" id="25568281"/>
<dbReference type="RefSeq" id="XP_013753970.1">
    <property type="nucleotide sequence ID" value="XM_013898516.1"/>
</dbReference>
<feature type="region of interest" description="Disordered" evidence="1">
    <location>
        <begin position="253"/>
        <end position="293"/>
    </location>
</feature>
<dbReference type="Proteomes" id="UP000054408">
    <property type="component" value="Unassembled WGS sequence"/>
</dbReference>
<feature type="compositionally biased region" description="Polar residues" evidence="1">
    <location>
        <begin position="1"/>
        <end position="10"/>
    </location>
</feature>
<reference evidence="2 3" key="1">
    <citation type="submission" date="2010-05" db="EMBL/GenBank/DDBJ databases">
        <title>The Genome Sequence of Thecamonas trahens ATCC 50062.</title>
        <authorList>
            <consortium name="The Broad Institute Genome Sequencing Platform"/>
            <person name="Russ C."/>
            <person name="Cuomo C."/>
            <person name="Shea T."/>
            <person name="Young S.K."/>
            <person name="Zeng Q."/>
            <person name="Koehrsen M."/>
            <person name="Haas B."/>
            <person name="Borodovsky M."/>
            <person name="Guigo R."/>
            <person name="Alvarado L."/>
            <person name="Berlin A."/>
            <person name="Bochicchio J."/>
            <person name="Borenstein D."/>
            <person name="Chapman S."/>
            <person name="Chen Z."/>
            <person name="Freedman E."/>
            <person name="Gellesch M."/>
            <person name="Goldberg J."/>
            <person name="Griggs A."/>
            <person name="Gujja S."/>
            <person name="Heilman E."/>
            <person name="Heiman D."/>
            <person name="Hepburn T."/>
            <person name="Howarth C."/>
            <person name="Jen D."/>
            <person name="Larson L."/>
            <person name="Mehta T."/>
            <person name="Park D."/>
            <person name="Pearson M."/>
            <person name="Roberts A."/>
            <person name="Saif S."/>
            <person name="Shenoy N."/>
            <person name="Sisk P."/>
            <person name="Stolte C."/>
            <person name="Sykes S."/>
            <person name="Thomson T."/>
            <person name="Walk T."/>
            <person name="White J."/>
            <person name="Yandava C."/>
            <person name="Burger G."/>
            <person name="Gray M.W."/>
            <person name="Holland P.W.H."/>
            <person name="King N."/>
            <person name="Lang F.B.F."/>
            <person name="Roger A.J."/>
            <person name="Ruiz-Trillo I."/>
            <person name="Lander E."/>
            <person name="Nusbaum C."/>
        </authorList>
    </citation>
    <scope>NUCLEOTIDE SEQUENCE [LARGE SCALE GENOMIC DNA]</scope>
    <source>
        <strain evidence="2 3">ATCC 50062</strain>
    </source>
</reference>
<sequence>MLTVSQLERSLQSDDRRGAGSLVRRAAQVAGTALPPQTAAGAAGDRQGSPTSSSGRGSPSSGRASSSSGRGSPRMRRASIRGKAERRGSGRAGEHGVRRRAMTATAAEVAAAASVVADGDITSVGENGKELNRSFDSADAVKAPSCHKPPRPQLVARATPPPGVAGDDPLETLRLSRGIMSARESLAAKARIDVPGEVPGMAHVRASSRESHSRLSHMQSEVEAALSARLLASSRLDSARVASLAALTHRIKQPGARARVRARRQRRGRRQRARPLFALDSSDDDNDSDAHHQCPWPAVCRAAALSPR</sequence>
<feature type="region of interest" description="Disordered" evidence="1">
    <location>
        <begin position="1"/>
        <end position="101"/>
    </location>
</feature>
<feature type="region of interest" description="Disordered" evidence="1">
    <location>
        <begin position="140"/>
        <end position="168"/>
    </location>
</feature>
<dbReference type="AlphaFoldDB" id="A0A0L0DPB7"/>
<proteinExistence type="predicted"/>
<evidence type="ECO:0000313" key="3">
    <source>
        <dbReference type="Proteomes" id="UP000054408"/>
    </source>
</evidence>
<organism evidence="2 3">
    <name type="scientific">Thecamonas trahens ATCC 50062</name>
    <dbReference type="NCBI Taxonomy" id="461836"/>
    <lineage>
        <taxon>Eukaryota</taxon>
        <taxon>Apusozoa</taxon>
        <taxon>Apusomonadida</taxon>
        <taxon>Apusomonadidae</taxon>
        <taxon>Thecamonas</taxon>
    </lineage>
</organism>
<feature type="compositionally biased region" description="Low complexity" evidence="1">
    <location>
        <begin position="48"/>
        <end position="72"/>
    </location>
</feature>
<feature type="compositionally biased region" description="Basic residues" evidence="1">
    <location>
        <begin position="258"/>
        <end position="273"/>
    </location>
</feature>
<gene>
    <name evidence="2" type="ORF">AMSG_09928</name>
</gene>
<evidence type="ECO:0000256" key="1">
    <source>
        <dbReference type="SAM" id="MobiDB-lite"/>
    </source>
</evidence>
<keyword evidence="3" id="KW-1185">Reference proteome</keyword>
<evidence type="ECO:0000313" key="2">
    <source>
        <dbReference type="EMBL" id="KNC54149.1"/>
    </source>
</evidence>
<dbReference type="EMBL" id="GL349486">
    <property type="protein sequence ID" value="KNC54149.1"/>
    <property type="molecule type" value="Genomic_DNA"/>
</dbReference>
<name>A0A0L0DPB7_THETB</name>
<protein>
    <submittedName>
        <fullName evidence="2">Uncharacterized protein</fullName>
    </submittedName>
</protein>
<accession>A0A0L0DPB7</accession>